<reference evidence="1 2" key="1">
    <citation type="submission" date="2019-04" db="EMBL/GenBank/DDBJ databases">
        <title>Complete genome sequence of Agrobacterium tumefaciens CFBP5877.</title>
        <authorList>
            <person name="Huang Y.-Y."/>
            <person name="Chiang H.-Y."/>
            <person name="Chou L."/>
            <person name="Lai E.-M."/>
            <person name="Kuo C.-H."/>
        </authorList>
    </citation>
    <scope>NUCLEOTIDE SEQUENCE [LARGE SCALE GENOMIC DNA]</scope>
    <source>
        <strain evidence="1 2">CFBP5877</strain>
    </source>
</reference>
<dbReference type="EMBL" id="CP039898">
    <property type="protein sequence ID" value="QCL80483.1"/>
    <property type="molecule type" value="Genomic_DNA"/>
</dbReference>
<name>A0AAE6BCQ2_AGRTU</name>
<gene>
    <name evidence="1" type="ORF">CFBP5877_14975</name>
</gene>
<organism evidence="1 2">
    <name type="scientific">Agrobacterium tumefaciens</name>
    <dbReference type="NCBI Taxonomy" id="358"/>
    <lineage>
        <taxon>Bacteria</taxon>
        <taxon>Pseudomonadati</taxon>
        <taxon>Pseudomonadota</taxon>
        <taxon>Alphaproteobacteria</taxon>
        <taxon>Hyphomicrobiales</taxon>
        <taxon>Rhizobiaceae</taxon>
        <taxon>Rhizobium/Agrobacterium group</taxon>
        <taxon>Agrobacterium</taxon>
        <taxon>Agrobacterium tumefaciens complex</taxon>
    </lineage>
</organism>
<accession>A0AAE6BCQ2</accession>
<sequence>MIPSDQSGYEGKQTACRARIGRAANGYDLVSGHTLREGFDECWCHATPPFVRSDAVEHFVAEPLDLAKRVFATLWQVM</sequence>
<evidence type="ECO:0000313" key="2">
    <source>
        <dbReference type="Proteomes" id="UP000298579"/>
    </source>
</evidence>
<dbReference type="AlphaFoldDB" id="A0AAE6BCQ2"/>
<dbReference type="Proteomes" id="UP000298579">
    <property type="component" value="Chromosome linear"/>
</dbReference>
<protein>
    <submittedName>
        <fullName evidence="1">Uncharacterized protein</fullName>
    </submittedName>
</protein>
<proteinExistence type="predicted"/>
<dbReference type="RefSeq" id="WP_130932566.1">
    <property type="nucleotide sequence ID" value="NZ_CP039889.1"/>
</dbReference>
<evidence type="ECO:0000313" key="1">
    <source>
        <dbReference type="EMBL" id="QCL80483.1"/>
    </source>
</evidence>